<name>A0A2J6TPH5_9HELO</name>
<reference evidence="1 2" key="1">
    <citation type="submission" date="2016-04" db="EMBL/GenBank/DDBJ databases">
        <title>A degradative enzymes factory behind the ericoid mycorrhizal symbiosis.</title>
        <authorList>
            <consortium name="DOE Joint Genome Institute"/>
            <person name="Martino E."/>
            <person name="Morin E."/>
            <person name="Grelet G."/>
            <person name="Kuo A."/>
            <person name="Kohler A."/>
            <person name="Daghino S."/>
            <person name="Barry K."/>
            <person name="Choi C."/>
            <person name="Cichocki N."/>
            <person name="Clum A."/>
            <person name="Copeland A."/>
            <person name="Hainaut M."/>
            <person name="Haridas S."/>
            <person name="Labutti K."/>
            <person name="Lindquist E."/>
            <person name="Lipzen A."/>
            <person name="Khouja H.-R."/>
            <person name="Murat C."/>
            <person name="Ohm R."/>
            <person name="Olson A."/>
            <person name="Spatafora J."/>
            <person name="Veneault-Fourrey C."/>
            <person name="Henrissat B."/>
            <person name="Grigoriev I."/>
            <person name="Martin F."/>
            <person name="Perotto S."/>
        </authorList>
    </citation>
    <scope>NUCLEOTIDE SEQUENCE [LARGE SCALE GENOMIC DNA]</scope>
    <source>
        <strain evidence="1 2">E</strain>
    </source>
</reference>
<accession>A0A2J6TPH5</accession>
<gene>
    <name evidence="1" type="ORF">K444DRAFT_208937</name>
</gene>
<proteinExistence type="predicted"/>
<dbReference type="AlphaFoldDB" id="A0A2J6TPH5"/>
<dbReference type="InParanoid" id="A0A2J6TPH5"/>
<dbReference type="GeneID" id="36579148"/>
<evidence type="ECO:0000313" key="2">
    <source>
        <dbReference type="Proteomes" id="UP000235371"/>
    </source>
</evidence>
<evidence type="ECO:0000313" key="1">
    <source>
        <dbReference type="EMBL" id="PMD64915.1"/>
    </source>
</evidence>
<keyword evidence="2" id="KW-1185">Reference proteome</keyword>
<dbReference type="EMBL" id="KZ613747">
    <property type="protein sequence ID" value="PMD64915.1"/>
    <property type="molecule type" value="Genomic_DNA"/>
</dbReference>
<dbReference type="Proteomes" id="UP000235371">
    <property type="component" value="Unassembled WGS sequence"/>
</dbReference>
<organism evidence="1 2">
    <name type="scientific">Hyaloscypha bicolor E</name>
    <dbReference type="NCBI Taxonomy" id="1095630"/>
    <lineage>
        <taxon>Eukaryota</taxon>
        <taxon>Fungi</taxon>
        <taxon>Dikarya</taxon>
        <taxon>Ascomycota</taxon>
        <taxon>Pezizomycotina</taxon>
        <taxon>Leotiomycetes</taxon>
        <taxon>Helotiales</taxon>
        <taxon>Hyaloscyphaceae</taxon>
        <taxon>Hyaloscypha</taxon>
        <taxon>Hyaloscypha bicolor</taxon>
    </lineage>
</organism>
<sequence length="163" mass="18106">MPPLRGPTRLIDSSHSRSHAKIHASASASVTGLGIPYGHFSTESMNAGLCILYSKSAQLTLPSGEITLRGGEMVDLDGWTWRRDRNQHRTSEMKPHVRSRFPLDWQRLHPIPKSQEPRAIIAPKEEGQQRASGWELFSRPNLDARGARAQSAPHLMSNQGPSI</sequence>
<protein>
    <submittedName>
        <fullName evidence="1">Uncharacterized protein</fullName>
    </submittedName>
</protein>
<dbReference type="RefSeq" id="XP_024741819.1">
    <property type="nucleotide sequence ID" value="XM_024871066.1"/>
</dbReference>